<evidence type="ECO:0000256" key="1">
    <source>
        <dbReference type="ARBA" id="ARBA00022679"/>
    </source>
</evidence>
<dbReference type="PANTHER" id="PTHR46401">
    <property type="entry name" value="GLYCOSYLTRANSFERASE WBBK-RELATED"/>
    <property type="match status" value="1"/>
</dbReference>
<name>A0ABZ2EGM4_9BACT</name>
<organism evidence="3 4">
    <name type="scientific">Mycovorax composti</name>
    <dbReference type="NCBI Taxonomy" id="2962693"/>
    <lineage>
        <taxon>Bacteria</taxon>
        <taxon>Pseudomonadati</taxon>
        <taxon>Bacteroidota</taxon>
        <taxon>Chitinophagia</taxon>
        <taxon>Chitinophagales</taxon>
        <taxon>Chitinophagaceae</taxon>
        <taxon>Mycovorax</taxon>
    </lineage>
</organism>
<accession>A0ABZ2EGM4</accession>
<evidence type="ECO:0000313" key="4">
    <source>
        <dbReference type="Proteomes" id="UP001321305"/>
    </source>
</evidence>
<keyword evidence="2" id="KW-0472">Membrane</keyword>
<evidence type="ECO:0000256" key="2">
    <source>
        <dbReference type="SAM" id="Phobius"/>
    </source>
</evidence>
<keyword evidence="2" id="KW-1133">Transmembrane helix</keyword>
<gene>
    <name evidence="3" type="ORF">PIECOFPK_00372</name>
</gene>
<dbReference type="PANTHER" id="PTHR46401:SF2">
    <property type="entry name" value="GLYCOSYLTRANSFERASE WBBK-RELATED"/>
    <property type="match status" value="1"/>
</dbReference>
<dbReference type="SUPFAM" id="SSF53756">
    <property type="entry name" value="UDP-Glycosyltransferase/glycogen phosphorylase"/>
    <property type="match status" value="1"/>
</dbReference>
<dbReference type="Gene3D" id="3.40.50.2000">
    <property type="entry name" value="Glycogen Phosphorylase B"/>
    <property type="match status" value="1"/>
</dbReference>
<reference evidence="4" key="1">
    <citation type="submission" date="2024-01" db="EMBL/GenBank/DDBJ databases">
        <title>Mycovorax composti gen. nov. sp. nov., a member of the family Chitinophagaceae isolated from button mushroom compost.</title>
        <authorList>
            <person name="Thai M."/>
            <person name="Bell T.L."/>
            <person name="Kertesz M.A."/>
        </authorList>
    </citation>
    <scope>NUCLEOTIDE SEQUENCE [LARGE SCALE GENOMIC DNA]</scope>
    <source>
        <strain evidence="4">C216</strain>
    </source>
</reference>
<feature type="transmembrane region" description="Helical" evidence="2">
    <location>
        <begin position="6"/>
        <end position="25"/>
    </location>
</feature>
<dbReference type="EMBL" id="CP144143">
    <property type="protein sequence ID" value="WWC82664.1"/>
    <property type="molecule type" value="Genomic_DNA"/>
</dbReference>
<proteinExistence type="predicted"/>
<dbReference type="Pfam" id="PF13692">
    <property type="entry name" value="Glyco_trans_1_4"/>
    <property type="match status" value="1"/>
</dbReference>
<protein>
    <recommendedName>
        <fullName evidence="5">Glycosyltransferase</fullName>
    </recommendedName>
</protein>
<keyword evidence="2" id="KW-0812">Transmembrane</keyword>
<keyword evidence="1" id="KW-0808">Transferase</keyword>
<evidence type="ECO:0000313" key="3">
    <source>
        <dbReference type="EMBL" id="WWC82664.1"/>
    </source>
</evidence>
<keyword evidence="4" id="KW-1185">Reference proteome</keyword>
<sequence length="419" mass="48924">MIVEKHKLFVLHLLIILRYILVFVFDDSMKGIKILYFFPYPIVNRNHGNVTRAIQFLQYFEARKNHISVDFVTEEHNYVTDEKEKMELLFPGLRTFFLQRKHDKSNYLRYLIKGKIPHIINKRQQKKFHTHIPSEVTHRARQQFDEILKANSYDVIIISYVFWASLIRNNPYIGKAKLVMDTHDLMTGQYKSREGFRLGATFEEEMNILNEFHETWSISTDELYLFSQFAPKSKHFFVPVMFEKKPVAVSEDKPYDLIYVASDNPCNQKSAKWFFEKVYPLLPQHLKICVIGGIVKFIPDLPNVHKVFFAETLDTYYQQSKIAICPMLEGTGVKVKVVEAFSFGLPVVCTLRGLDGLPAKKHNGCLMAADEAAFVKHILNLLEDATLYNRVREEGIAMIEKYFDKESVYRELDEILGIA</sequence>
<dbReference type="Proteomes" id="UP001321305">
    <property type="component" value="Chromosome"/>
</dbReference>
<evidence type="ECO:0008006" key="5">
    <source>
        <dbReference type="Google" id="ProtNLM"/>
    </source>
</evidence>